<evidence type="ECO:0000256" key="2">
    <source>
        <dbReference type="ARBA" id="ARBA00023015"/>
    </source>
</evidence>
<evidence type="ECO:0000313" key="6">
    <source>
        <dbReference type="EMBL" id="NKZ08885.1"/>
    </source>
</evidence>
<dbReference type="InterPro" id="IPR036388">
    <property type="entry name" value="WH-like_DNA-bd_sf"/>
</dbReference>
<keyword evidence="7" id="KW-1185">Reference proteome</keyword>
<dbReference type="EMBL" id="JAAXPI010000104">
    <property type="protein sequence ID" value="NKZ08885.1"/>
    <property type="molecule type" value="Genomic_DNA"/>
</dbReference>
<dbReference type="PANTHER" id="PTHR30346">
    <property type="entry name" value="TRANSCRIPTIONAL DUAL REGULATOR HCAR-RELATED"/>
    <property type="match status" value="1"/>
</dbReference>
<dbReference type="Gene3D" id="1.10.10.10">
    <property type="entry name" value="Winged helix-like DNA-binding domain superfamily/Winged helix DNA-binding domain"/>
    <property type="match status" value="1"/>
</dbReference>
<keyword evidence="4" id="KW-0804">Transcription</keyword>
<feature type="domain" description="HTH lysR-type" evidence="5">
    <location>
        <begin position="1"/>
        <end position="58"/>
    </location>
</feature>
<keyword evidence="2" id="KW-0805">Transcription regulation</keyword>
<dbReference type="Gene3D" id="3.40.190.10">
    <property type="entry name" value="Periplasmic binding protein-like II"/>
    <property type="match status" value="4"/>
</dbReference>
<dbReference type="FunFam" id="1.10.10.10:FF:000001">
    <property type="entry name" value="LysR family transcriptional regulator"/>
    <property type="match status" value="1"/>
</dbReference>
<dbReference type="InterPro" id="IPR005119">
    <property type="entry name" value="LysR_subst-bd"/>
</dbReference>
<dbReference type="SUPFAM" id="SSF53850">
    <property type="entry name" value="Periplasmic binding protein-like II"/>
    <property type="match status" value="1"/>
</dbReference>
<dbReference type="InterPro" id="IPR036390">
    <property type="entry name" value="WH_DNA-bd_sf"/>
</dbReference>
<protein>
    <submittedName>
        <fullName evidence="6">LysR family transcriptional regulator</fullName>
    </submittedName>
</protein>
<comment type="caution">
    <text evidence="6">The sequence shown here is derived from an EMBL/GenBank/DDBJ whole genome shotgun (WGS) entry which is preliminary data.</text>
</comment>
<gene>
    <name evidence="6" type="ORF">HGB48_34855</name>
</gene>
<dbReference type="PROSITE" id="PS50931">
    <property type="entry name" value="HTH_LYSR"/>
    <property type="match status" value="1"/>
</dbReference>
<dbReference type="GO" id="GO:0003700">
    <property type="term" value="F:DNA-binding transcription factor activity"/>
    <property type="evidence" value="ECO:0007669"/>
    <property type="project" value="InterPro"/>
</dbReference>
<comment type="similarity">
    <text evidence="1">Belongs to the LysR transcriptional regulatory family.</text>
</comment>
<dbReference type="SUPFAM" id="SSF46785">
    <property type="entry name" value="Winged helix' DNA-binding domain"/>
    <property type="match status" value="1"/>
</dbReference>
<dbReference type="GO" id="GO:0032993">
    <property type="term" value="C:protein-DNA complex"/>
    <property type="evidence" value="ECO:0007669"/>
    <property type="project" value="TreeGrafter"/>
</dbReference>
<sequence>METRELAYFLAVARELHFGRAAESLGIAQPPLSRAIGRLERRLGVTLLERTSRRVTLTPAGETLLAEGAAALDAVTAAVRRTRRAGGAAPRLVLAMKPGGDGGGLLPAILAAYERRPDALPVEVLLGYGADHALRDGRADAALLYTPRQDVTGLATEDLLEEPQVAVLPRGHRLAGRAQVSMADLDGGGVPLARHGRGPDGLPPITDGGQLMQLIALGRAVAVLPASMRGLLRDDLAAVPVRDAAPTTLVLAWPEASRSRALAEFVRSAAAVAAGSTASRRG</sequence>
<name>A0A846ZE84_9ACTN</name>
<dbReference type="Pfam" id="PF00126">
    <property type="entry name" value="HTH_1"/>
    <property type="match status" value="1"/>
</dbReference>
<evidence type="ECO:0000256" key="4">
    <source>
        <dbReference type="ARBA" id="ARBA00023163"/>
    </source>
</evidence>
<evidence type="ECO:0000256" key="3">
    <source>
        <dbReference type="ARBA" id="ARBA00023125"/>
    </source>
</evidence>
<dbReference type="Pfam" id="PF03466">
    <property type="entry name" value="LysR_substrate"/>
    <property type="match status" value="1"/>
</dbReference>
<dbReference type="GO" id="GO:0003677">
    <property type="term" value="F:DNA binding"/>
    <property type="evidence" value="ECO:0007669"/>
    <property type="project" value="UniProtKB-KW"/>
</dbReference>
<evidence type="ECO:0000313" key="7">
    <source>
        <dbReference type="Proteomes" id="UP000579250"/>
    </source>
</evidence>
<dbReference type="AlphaFoldDB" id="A0A846ZE84"/>
<dbReference type="InterPro" id="IPR000847">
    <property type="entry name" value="LysR_HTH_N"/>
</dbReference>
<accession>A0A846ZE84</accession>
<keyword evidence="3" id="KW-0238">DNA-binding</keyword>
<dbReference type="PANTHER" id="PTHR30346:SF0">
    <property type="entry name" value="HCA OPERON TRANSCRIPTIONAL ACTIVATOR HCAR"/>
    <property type="match status" value="1"/>
</dbReference>
<organism evidence="6 7">
    <name type="scientific">Actinomadura latina</name>
    <dbReference type="NCBI Taxonomy" id="163603"/>
    <lineage>
        <taxon>Bacteria</taxon>
        <taxon>Bacillati</taxon>
        <taxon>Actinomycetota</taxon>
        <taxon>Actinomycetes</taxon>
        <taxon>Streptosporangiales</taxon>
        <taxon>Thermomonosporaceae</taxon>
        <taxon>Actinomadura</taxon>
    </lineage>
</organism>
<evidence type="ECO:0000256" key="1">
    <source>
        <dbReference type="ARBA" id="ARBA00009437"/>
    </source>
</evidence>
<evidence type="ECO:0000259" key="5">
    <source>
        <dbReference type="PROSITE" id="PS50931"/>
    </source>
</evidence>
<proteinExistence type="inferred from homology"/>
<dbReference type="PRINTS" id="PR00039">
    <property type="entry name" value="HTHLYSR"/>
</dbReference>
<dbReference type="Proteomes" id="UP000579250">
    <property type="component" value="Unassembled WGS sequence"/>
</dbReference>
<reference evidence="6 7" key="1">
    <citation type="submission" date="2020-04" db="EMBL/GenBank/DDBJ databases">
        <title>MicrobeNet Type strains.</title>
        <authorList>
            <person name="Nicholson A.C."/>
        </authorList>
    </citation>
    <scope>NUCLEOTIDE SEQUENCE [LARGE SCALE GENOMIC DNA]</scope>
    <source>
        <strain evidence="6 7">ATCC BAA-277</strain>
    </source>
</reference>